<evidence type="ECO:0000256" key="2">
    <source>
        <dbReference type="ARBA" id="ARBA00022741"/>
    </source>
</evidence>
<evidence type="ECO:0000259" key="7">
    <source>
        <dbReference type="PROSITE" id="PS50862"/>
    </source>
</evidence>
<dbReference type="InterPro" id="IPR044136">
    <property type="entry name" value="Lys-tRNA-ligase_II_N"/>
</dbReference>
<keyword evidence="3" id="KW-0067">ATP-binding</keyword>
<accession>A0A1D2VC80</accession>
<dbReference type="SUPFAM" id="SSF55681">
    <property type="entry name" value="Class II aaRS and biotin synthetases"/>
    <property type="match status" value="1"/>
</dbReference>
<evidence type="ECO:0000256" key="3">
    <source>
        <dbReference type="ARBA" id="ARBA00022840"/>
    </source>
</evidence>
<evidence type="ECO:0000256" key="1">
    <source>
        <dbReference type="ARBA" id="ARBA00022598"/>
    </source>
</evidence>
<evidence type="ECO:0000313" key="9">
    <source>
        <dbReference type="Proteomes" id="UP000095038"/>
    </source>
</evidence>
<evidence type="ECO:0000256" key="6">
    <source>
        <dbReference type="SAM" id="MobiDB-lite"/>
    </source>
</evidence>
<feature type="region of interest" description="Disordered" evidence="6">
    <location>
        <begin position="1"/>
        <end position="22"/>
    </location>
</feature>
<dbReference type="GO" id="GO:0005739">
    <property type="term" value="C:mitochondrion"/>
    <property type="evidence" value="ECO:0007669"/>
    <property type="project" value="EnsemblFungi"/>
</dbReference>
<reference evidence="9" key="1">
    <citation type="submission" date="2016-05" db="EMBL/GenBank/DDBJ databases">
        <title>Comparative genomics of biotechnologically important yeasts.</title>
        <authorList>
            <consortium name="DOE Joint Genome Institute"/>
            <person name="Riley R."/>
            <person name="Haridas S."/>
            <person name="Wolfe K.H."/>
            <person name="Lopes M.R."/>
            <person name="Hittinger C.T."/>
            <person name="Goker M."/>
            <person name="Salamov A."/>
            <person name="Wisecaver J."/>
            <person name="Long T.M."/>
            <person name="Aerts A.L."/>
            <person name="Barry K."/>
            <person name="Choi C."/>
            <person name="Clum A."/>
            <person name="Coughlan A.Y."/>
            <person name="Deshpande S."/>
            <person name="Douglass A.P."/>
            <person name="Hanson S.J."/>
            <person name="Klenk H.-P."/>
            <person name="Labutti K."/>
            <person name="Lapidus A."/>
            <person name="Lindquist E."/>
            <person name="Lipzen A."/>
            <person name="Meier-Kolthoff J.P."/>
            <person name="Ohm R.A."/>
            <person name="Otillar R.P."/>
            <person name="Pangilinan J."/>
            <person name="Peng Y."/>
            <person name="Rokas A."/>
            <person name="Rosa C.A."/>
            <person name="Scheuner C."/>
            <person name="Sibirny A.A."/>
            <person name="Slot J.C."/>
            <person name="Stielow J.B."/>
            <person name="Sun H."/>
            <person name="Kurtzman C.P."/>
            <person name="Blackwell M."/>
            <person name="Grigoriev I.V."/>
            <person name="Jeffries T.W."/>
        </authorList>
    </citation>
    <scope>NUCLEOTIDE SEQUENCE [LARGE SCALE GENOMIC DNA]</scope>
    <source>
        <strain evidence="9">DSM 1968</strain>
    </source>
</reference>
<dbReference type="GO" id="GO:0000049">
    <property type="term" value="F:tRNA binding"/>
    <property type="evidence" value="ECO:0007669"/>
    <property type="project" value="TreeGrafter"/>
</dbReference>
<dbReference type="CDD" id="cd04322">
    <property type="entry name" value="LysRS_N"/>
    <property type="match status" value="1"/>
</dbReference>
<dbReference type="STRING" id="1344418.A0A1D2VC80"/>
<dbReference type="SUPFAM" id="SSF50249">
    <property type="entry name" value="Nucleic acid-binding proteins"/>
    <property type="match status" value="1"/>
</dbReference>
<gene>
    <name evidence="8" type="ORF">ASCRUDRAFT_82404</name>
</gene>
<sequence length="532" mass="61399">MHNEKQDIAADNEHYQQKKETVSANPAQYYPMIDKIRFSLTGNENRAQIMRIPDFINKYSSFDFGTLSEEVKSNIYIIEGKIFSIRKAGKSIIFVDLVQDYCRLQVIVSNSQIGISKEELFNLHNHFKRGDAISVIGFPMRTKAGELSIRLIKPISLASPALQPVPPALNEENRKGNRIANYLIDRHSKDIILSKSYIINNLRNFLTNKGFIEVETPIIAHSSKGANANPFLTNAKKIKDTELQLRVAPELWLKKLIIGGFDKIFEIGKVFRNEGLDPTHNIEFTTCEFYQTFINLEDLMKISEDMLNFILKNFVDYNKDVLQNTKLDNYLSEISTYFQNPFKRLDFIETIEKQTKIQLPLDLSNVKDLLNYFSQLNIEPPILQSAQNLLNELCSLYVEPLCEDPTFIYNHPAILSPLAKSTLKQYSRNRNYEISLRFELFMKGKELINAYEEENNPFKQDDNFKIQLKLKEEFNDNESLVPDYKYVKTMEYGMPPTGGWGIGIDRLTMLLTNSNNIDDVLSFGKLTDVIKQ</sequence>
<dbReference type="InterPro" id="IPR018149">
    <property type="entry name" value="Lys-tRNA-synth_II_C"/>
</dbReference>
<dbReference type="InterPro" id="IPR045864">
    <property type="entry name" value="aa-tRNA-synth_II/BPL/LPL"/>
</dbReference>
<dbReference type="InterPro" id="IPR006195">
    <property type="entry name" value="aa-tRNA-synth_II"/>
</dbReference>
<keyword evidence="2" id="KW-0547">Nucleotide-binding</keyword>
<dbReference type="EMBL" id="KV454488">
    <property type="protein sequence ID" value="ODV59083.1"/>
    <property type="molecule type" value="Genomic_DNA"/>
</dbReference>
<dbReference type="GO" id="GO:0070154">
    <property type="term" value="P:mitochondrial lysyl-tRNA aminoacylation"/>
    <property type="evidence" value="ECO:0007669"/>
    <property type="project" value="EnsemblFungi"/>
</dbReference>
<keyword evidence="1" id="KW-0436">Ligase</keyword>
<dbReference type="AlphaFoldDB" id="A0A1D2VC80"/>
<dbReference type="PROSITE" id="PS50862">
    <property type="entry name" value="AA_TRNA_LIGASE_II"/>
    <property type="match status" value="1"/>
</dbReference>
<proteinExistence type="predicted"/>
<dbReference type="PANTHER" id="PTHR42918">
    <property type="entry name" value="LYSYL-TRNA SYNTHETASE"/>
    <property type="match status" value="1"/>
</dbReference>
<name>A0A1D2VC80_9ASCO</name>
<feature type="compositionally biased region" description="Basic and acidic residues" evidence="6">
    <location>
        <begin position="1"/>
        <end position="21"/>
    </location>
</feature>
<dbReference type="PANTHER" id="PTHR42918:SF5">
    <property type="entry name" value="LYSINE--TRNA LIGASE, MITOCHONDRIAL"/>
    <property type="match status" value="1"/>
</dbReference>
<protein>
    <recommendedName>
        <fullName evidence="5">Lysyl-tRNA synthetase</fullName>
    </recommendedName>
</protein>
<dbReference type="OrthoDB" id="21243at2759"/>
<dbReference type="Gene3D" id="2.40.50.140">
    <property type="entry name" value="Nucleic acid-binding proteins"/>
    <property type="match status" value="1"/>
</dbReference>
<evidence type="ECO:0000256" key="4">
    <source>
        <dbReference type="ARBA" id="ARBA00023146"/>
    </source>
</evidence>
<organism evidence="8 9">
    <name type="scientific">Ascoidea rubescens DSM 1968</name>
    <dbReference type="NCBI Taxonomy" id="1344418"/>
    <lineage>
        <taxon>Eukaryota</taxon>
        <taxon>Fungi</taxon>
        <taxon>Dikarya</taxon>
        <taxon>Ascomycota</taxon>
        <taxon>Saccharomycotina</taxon>
        <taxon>Saccharomycetes</taxon>
        <taxon>Ascoideaceae</taxon>
        <taxon>Ascoidea</taxon>
    </lineage>
</organism>
<dbReference type="Pfam" id="PF00152">
    <property type="entry name" value="tRNA-synt_2"/>
    <property type="match status" value="1"/>
</dbReference>
<dbReference type="FunCoup" id="A0A1D2VC80">
    <property type="interactions" value="99"/>
</dbReference>
<dbReference type="Pfam" id="PF01336">
    <property type="entry name" value="tRNA_anti-codon"/>
    <property type="match status" value="1"/>
</dbReference>
<dbReference type="PRINTS" id="PR00982">
    <property type="entry name" value="TRNASYNTHLYS"/>
</dbReference>
<dbReference type="Gene3D" id="3.30.930.10">
    <property type="entry name" value="Bira Bifunctional Protein, Domain 2"/>
    <property type="match status" value="1"/>
</dbReference>
<dbReference type="GO" id="GO:0004824">
    <property type="term" value="F:lysine-tRNA ligase activity"/>
    <property type="evidence" value="ECO:0007669"/>
    <property type="project" value="EnsemblFungi"/>
</dbReference>
<dbReference type="GO" id="GO:0005524">
    <property type="term" value="F:ATP binding"/>
    <property type="evidence" value="ECO:0007669"/>
    <property type="project" value="UniProtKB-KW"/>
</dbReference>
<keyword evidence="9" id="KW-1185">Reference proteome</keyword>
<dbReference type="InParanoid" id="A0A1D2VC80"/>
<dbReference type="GeneID" id="30968356"/>
<dbReference type="RefSeq" id="XP_020045390.1">
    <property type="nucleotide sequence ID" value="XM_020194720.1"/>
</dbReference>
<dbReference type="InterPro" id="IPR004365">
    <property type="entry name" value="NA-bd_OB_tRNA"/>
</dbReference>
<dbReference type="InterPro" id="IPR012340">
    <property type="entry name" value="NA-bd_OB-fold"/>
</dbReference>
<dbReference type="InterPro" id="IPR004364">
    <property type="entry name" value="Aa-tRNA-synt_II"/>
</dbReference>
<evidence type="ECO:0000313" key="8">
    <source>
        <dbReference type="EMBL" id="ODV59083.1"/>
    </source>
</evidence>
<dbReference type="GO" id="GO:0008033">
    <property type="term" value="P:tRNA processing"/>
    <property type="evidence" value="ECO:0007669"/>
    <property type="project" value="EnsemblFungi"/>
</dbReference>
<evidence type="ECO:0000256" key="5">
    <source>
        <dbReference type="ARBA" id="ARBA00030563"/>
    </source>
</evidence>
<keyword evidence="4 8" id="KW-0030">Aminoacyl-tRNA synthetase</keyword>
<dbReference type="Proteomes" id="UP000095038">
    <property type="component" value="Unassembled WGS sequence"/>
</dbReference>
<feature type="domain" description="Aminoacyl-transfer RNA synthetases class-II family profile" evidence="7">
    <location>
        <begin position="196"/>
        <end position="528"/>
    </location>
</feature>